<dbReference type="OrthoDB" id="448455at2759"/>
<feature type="domain" description="Fungal STAND N-terminal Goodbye" evidence="1">
    <location>
        <begin position="12"/>
        <end position="123"/>
    </location>
</feature>
<dbReference type="EMBL" id="ML977374">
    <property type="protein sequence ID" value="KAF2105684.1"/>
    <property type="molecule type" value="Genomic_DNA"/>
</dbReference>
<evidence type="ECO:0000259" key="1">
    <source>
        <dbReference type="Pfam" id="PF17109"/>
    </source>
</evidence>
<accession>A0A6A5YG39</accession>
<dbReference type="InterPro" id="IPR031350">
    <property type="entry name" value="Goodbye_dom"/>
</dbReference>
<dbReference type="AlphaFoldDB" id="A0A6A5YG39"/>
<evidence type="ECO:0000313" key="3">
    <source>
        <dbReference type="Proteomes" id="UP000799770"/>
    </source>
</evidence>
<name>A0A6A5YG39_9PLEO</name>
<evidence type="ECO:0000313" key="2">
    <source>
        <dbReference type="EMBL" id="KAF2105684.1"/>
    </source>
</evidence>
<dbReference type="Pfam" id="PF17109">
    <property type="entry name" value="Goodbye"/>
    <property type="match status" value="1"/>
</dbReference>
<gene>
    <name evidence="2" type="ORF">BDV96DRAFT_508985</name>
</gene>
<keyword evidence="3" id="KW-1185">Reference proteome</keyword>
<organism evidence="2 3">
    <name type="scientific">Lophiotrema nucula</name>
    <dbReference type="NCBI Taxonomy" id="690887"/>
    <lineage>
        <taxon>Eukaryota</taxon>
        <taxon>Fungi</taxon>
        <taxon>Dikarya</taxon>
        <taxon>Ascomycota</taxon>
        <taxon>Pezizomycotina</taxon>
        <taxon>Dothideomycetes</taxon>
        <taxon>Pleosporomycetidae</taxon>
        <taxon>Pleosporales</taxon>
        <taxon>Lophiotremataceae</taxon>
        <taxon>Lophiotrema</taxon>
    </lineage>
</organism>
<sequence length="130" mass="14407">MTTTRTRFEIIFDEAKIRYEKKTKKQLDANLVGTLTTVAEVKAYIEQENSKFVSFRAKNQRIYESLNAAFIPIERLSHVAGSGASVGFPPAGACFGAVAYLIKSAQDVAEHYDKIVQLFETVKVSCVPAL</sequence>
<protein>
    <recommendedName>
        <fullName evidence="1">Fungal STAND N-terminal Goodbye domain-containing protein</fullName>
    </recommendedName>
</protein>
<dbReference type="Proteomes" id="UP000799770">
    <property type="component" value="Unassembled WGS sequence"/>
</dbReference>
<proteinExistence type="predicted"/>
<reference evidence="2" key="1">
    <citation type="journal article" date="2020" name="Stud. Mycol.">
        <title>101 Dothideomycetes genomes: a test case for predicting lifestyles and emergence of pathogens.</title>
        <authorList>
            <person name="Haridas S."/>
            <person name="Albert R."/>
            <person name="Binder M."/>
            <person name="Bloem J."/>
            <person name="Labutti K."/>
            <person name="Salamov A."/>
            <person name="Andreopoulos B."/>
            <person name="Baker S."/>
            <person name="Barry K."/>
            <person name="Bills G."/>
            <person name="Bluhm B."/>
            <person name="Cannon C."/>
            <person name="Castanera R."/>
            <person name="Culley D."/>
            <person name="Daum C."/>
            <person name="Ezra D."/>
            <person name="Gonzalez J."/>
            <person name="Henrissat B."/>
            <person name="Kuo A."/>
            <person name="Liang C."/>
            <person name="Lipzen A."/>
            <person name="Lutzoni F."/>
            <person name="Magnuson J."/>
            <person name="Mondo S."/>
            <person name="Nolan M."/>
            <person name="Ohm R."/>
            <person name="Pangilinan J."/>
            <person name="Park H.-J."/>
            <person name="Ramirez L."/>
            <person name="Alfaro M."/>
            <person name="Sun H."/>
            <person name="Tritt A."/>
            <person name="Yoshinaga Y."/>
            <person name="Zwiers L.-H."/>
            <person name="Turgeon B."/>
            <person name="Goodwin S."/>
            <person name="Spatafora J."/>
            <person name="Crous P."/>
            <person name="Grigoriev I."/>
        </authorList>
    </citation>
    <scope>NUCLEOTIDE SEQUENCE</scope>
    <source>
        <strain evidence="2">CBS 627.86</strain>
    </source>
</reference>